<feature type="chain" id="PRO_5012096174" evidence="1">
    <location>
        <begin position="20"/>
        <end position="225"/>
    </location>
</feature>
<evidence type="ECO:0000256" key="1">
    <source>
        <dbReference type="SAM" id="SignalP"/>
    </source>
</evidence>
<protein>
    <submittedName>
        <fullName evidence="2">Uncharacterized protein</fullName>
    </submittedName>
</protein>
<keyword evidence="1" id="KW-0732">Signal</keyword>
<feature type="signal peptide" evidence="1">
    <location>
        <begin position="1"/>
        <end position="19"/>
    </location>
</feature>
<dbReference type="InterPro" id="IPR036770">
    <property type="entry name" value="Ankyrin_rpt-contain_sf"/>
</dbReference>
<organism evidence="2 3">
    <name type="scientific">Symbiodinium microadriaticum</name>
    <name type="common">Dinoflagellate</name>
    <name type="synonym">Zooxanthella microadriatica</name>
    <dbReference type="NCBI Taxonomy" id="2951"/>
    <lineage>
        <taxon>Eukaryota</taxon>
        <taxon>Sar</taxon>
        <taxon>Alveolata</taxon>
        <taxon>Dinophyceae</taxon>
        <taxon>Suessiales</taxon>
        <taxon>Symbiodiniaceae</taxon>
        <taxon>Symbiodinium</taxon>
    </lineage>
</organism>
<dbReference type="OrthoDB" id="447155at2759"/>
<accession>A0A1Q9E9W2</accession>
<evidence type="ECO:0000313" key="2">
    <source>
        <dbReference type="EMBL" id="OLQ04201.1"/>
    </source>
</evidence>
<name>A0A1Q9E9W2_SYMMI</name>
<keyword evidence="3" id="KW-1185">Reference proteome</keyword>
<dbReference type="EMBL" id="LSRX01000216">
    <property type="protein sequence ID" value="OLQ04201.1"/>
    <property type="molecule type" value="Genomic_DNA"/>
</dbReference>
<gene>
    <name evidence="2" type="ORF">AK812_SmicGene12730</name>
</gene>
<dbReference type="AlphaFoldDB" id="A0A1Q9E9W2"/>
<comment type="caution">
    <text evidence="2">The sequence shown here is derived from an EMBL/GenBank/DDBJ whole genome shotgun (WGS) entry which is preliminary data.</text>
</comment>
<proteinExistence type="predicted"/>
<reference evidence="2 3" key="1">
    <citation type="submission" date="2016-02" db="EMBL/GenBank/DDBJ databases">
        <title>Genome analysis of coral dinoflagellate symbionts highlights evolutionary adaptations to a symbiotic lifestyle.</title>
        <authorList>
            <person name="Aranda M."/>
            <person name="Li Y."/>
            <person name="Liew Y.J."/>
            <person name="Baumgarten S."/>
            <person name="Simakov O."/>
            <person name="Wilson M."/>
            <person name="Piel J."/>
            <person name="Ashoor H."/>
            <person name="Bougouffa S."/>
            <person name="Bajic V.B."/>
            <person name="Ryu T."/>
            <person name="Ravasi T."/>
            <person name="Bayer T."/>
            <person name="Micklem G."/>
            <person name="Kim H."/>
            <person name="Bhak J."/>
            <person name="Lajeunesse T.C."/>
            <person name="Voolstra C.R."/>
        </authorList>
    </citation>
    <scope>NUCLEOTIDE SEQUENCE [LARGE SCALE GENOMIC DNA]</scope>
    <source>
        <strain evidence="2 3">CCMP2467</strain>
    </source>
</reference>
<sequence>MAIALEVLWLLDHKAEADAANKDGNTPLHFIALVGGRDGLMNEEVEEVQCQAKLSAARGYDLNVLQNVPARSYGAQDKFLQEKLPLEIAAETQYPKELLYLMAALVQGVSRSTDLDSPRAFSDILLLSRCIRAANVLVRFGGNLKVAEEFTRDLVERAKADQGLMDMLVKALGYNLVLCAARTKTVQPKCEVGDIRQDNVYDVDVKALLLPNVLDVDILMALFLG</sequence>
<dbReference type="Proteomes" id="UP000186817">
    <property type="component" value="Unassembled WGS sequence"/>
</dbReference>
<evidence type="ECO:0000313" key="3">
    <source>
        <dbReference type="Proteomes" id="UP000186817"/>
    </source>
</evidence>
<dbReference type="Gene3D" id="1.25.40.20">
    <property type="entry name" value="Ankyrin repeat-containing domain"/>
    <property type="match status" value="1"/>
</dbReference>